<evidence type="ECO:0000313" key="3">
    <source>
        <dbReference type="EMBL" id="PIR97571.1"/>
    </source>
</evidence>
<dbReference type="Gene3D" id="3.30.110.70">
    <property type="entry name" value="Hypothetical protein apc22750. Chain B"/>
    <property type="match status" value="1"/>
</dbReference>
<name>A0A2H0VEQ9_9BACT</name>
<proteinExistence type="inferred from homology"/>
<dbReference type="InterPro" id="IPR035439">
    <property type="entry name" value="UPF0145_dom_sf"/>
</dbReference>
<organism evidence="3 4">
    <name type="scientific">Candidatus Doudnabacteria bacterium CG10_big_fil_rev_8_21_14_0_10_41_10</name>
    <dbReference type="NCBI Taxonomy" id="1974551"/>
    <lineage>
        <taxon>Bacteria</taxon>
        <taxon>Candidatus Doudnaibacteriota</taxon>
    </lineage>
</organism>
<dbReference type="PANTHER" id="PTHR34068:SF2">
    <property type="entry name" value="UPF0145 PROTEIN SCO3412"/>
    <property type="match status" value="1"/>
</dbReference>
<protein>
    <recommendedName>
        <fullName evidence="2">UPF0145 protein COT91_00650</fullName>
    </recommendedName>
</protein>
<dbReference type="Proteomes" id="UP000230557">
    <property type="component" value="Unassembled WGS sequence"/>
</dbReference>
<dbReference type="InterPro" id="IPR002765">
    <property type="entry name" value="UPF0145_YbjQ-like"/>
</dbReference>
<evidence type="ECO:0000256" key="1">
    <source>
        <dbReference type="ARBA" id="ARBA00010751"/>
    </source>
</evidence>
<dbReference type="Pfam" id="PF01906">
    <property type="entry name" value="YbjQ_1"/>
    <property type="match status" value="1"/>
</dbReference>
<accession>A0A2H0VEQ9</accession>
<sequence length="104" mass="10928">MILTSTETISGKNITATFGLVKGSSARARHVGRDLLAVAKNIVGGEVSEYTKLIGESREQAVDRMKAEAEKLGANAIIGVRFTSSTISQGVSEILAYGTAVKTE</sequence>
<dbReference type="PANTHER" id="PTHR34068">
    <property type="entry name" value="UPF0145 PROTEIN YBJQ"/>
    <property type="match status" value="1"/>
</dbReference>
<evidence type="ECO:0000313" key="4">
    <source>
        <dbReference type="Proteomes" id="UP000230557"/>
    </source>
</evidence>
<evidence type="ECO:0000256" key="2">
    <source>
        <dbReference type="HAMAP-Rule" id="MF_00338"/>
    </source>
</evidence>
<gene>
    <name evidence="3" type="ORF">COT91_00650</name>
</gene>
<comment type="caution">
    <text evidence="3">The sequence shown here is derived from an EMBL/GenBank/DDBJ whole genome shotgun (WGS) entry which is preliminary data.</text>
</comment>
<dbReference type="EMBL" id="PFAJ01000007">
    <property type="protein sequence ID" value="PIR97571.1"/>
    <property type="molecule type" value="Genomic_DNA"/>
</dbReference>
<dbReference type="HAMAP" id="MF_00338">
    <property type="entry name" value="UPF0145"/>
    <property type="match status" value="1"/>
</dbReference>
<dbReference type="SUPFAM" id="SSF117782">
    <property type="entry name" value="YbjQ-like"/>
    <property type="match status" value="1"/>
</dbReference>
<comment type="similarity">
    <text evidence="1 2">Belongs to the UPF0145 family.</text>
</comment>
<dbReference type="AlphaFoldDB" id="A0A2H0VEQ9"/>
<reference evidence="4" key="1">
    <citation type="submission" date="2017-09" db="EMBL/GenBank/DDBJ databases">
        <title>Depth-based differentiation of microbial function through sediment-hosted aquifers and enrichment of novel symbionts in the deep terrestrial subsurface.</title>
        <authorList>
            <person name="Probst A.J."/>
            <person name="Ladd B."/>
            <person name="Jarett J.K."/>
            <person name="Geller-Mcgrath D.E."/>
            <person name="Sieber C.M.K."/>
            <person name="Emerson J.B."/>
            <person name="Anantharaman K."/>
            <person name="Thomas B.C."/>
            <person name="Malmstrom R."/>
            <person name="Stieglmeier M."/>
            <person name="Klingl A."/>
            <person name="Woyke T."/>
            <person name="Ryan C.M."/>
            <person name="Banfield J.F."/>
        </authorList>
    </citation>
    <scope>NUCLEOTIDE SEQUENCE [LARGE SCALE GENOMIC DNA]</scope>
</reference>